<reference evidence="2 3" key="1">
    <citation type="submission" date="2016-06" db="EMBL/GenBank/DDBJ databases">
        <title>Complete genome sequence of a deep-branching marine Gamma Proteobacterium Woeseia oceani type strain XK5.</title>
        <authorList>
            <person name="Mu D."/>
            <person name="Du Z."/>
        </authorList>
    </citation>
    <scope>NUCLEOTIDE SEQUENCE [LARGE SCALE GENOMIC DNA]</scope>
    <source>
        <strain evidence="2 3">XK5</strain>
    </source>
</reference>
<protein>
    <submittedName>
        <fullName evidence="2">Uncharacterized protein</fullName>
    </submittedName>
</protein>
<feature type="coiled-coil region" evidence="1">
    <location>
        <begin position="47"/>
        <end position="107"/>
    </location>
</feature>
<keyword evidence="3" id="KW-1185">Reference proteome</keyword>
<keyword evidence="1" id="KW-0175">Coiled coil</keyword>
<gene>
    <name evidence="2" type="ORF">BA177_10370</name>
</gene>
<dbReference type="Proteomes" id="UP000092695">
    <property type="component" value="Chromosome"/>
</dbReference>
<dbReference type="KEGG" id="woc:BA177_10370"/>
<evidence type="ECO:0000313" key="3">
    <source>
        <dbReference type="Proteomes" id="UP000092695"/>
    </source>
</evidence>
<evidence type="ECO:0000256" key="1">
    <source>
        <dbReference type="SAM" id="Coils"/>
    </source>
</evidence>
<name>A0A193LG87_9GAMM</name>
<organism evidence="2 3">
    <name type="scientific">Woeseia oceani</name>
    <dbReference type="NCBI Taxonomy" id="1548547"/>
    <lineage>
        <taxon>Bacteria</taxon>
        <taxon>Pseudomonadati</taxon>
        <taxon>Pseudomonadota</taxon>
        <taxon>Gammaproteobacteria</taxon>
        <taxon>Woeseiales</taxon>
        <taxon>Woeseiaceae</taxon>
        <taxon>Woeseia</taxon>
    </lineage>
</organism>
<evidence type="ECO:0000313" key="2">
    <source>
        <dbReference type="EMBL" id="ANO51555.1"/>
    </source>
</evidence>
<dbReference type="EMBL" id="CP016268">
    <property type="protein sequence ID" value="ANO51555.1"/>
    <property type="molecule type" value="Genomic_DNA"/>
</dbReference>
<sequence length="341" mass="39054">MLAGLFGSAPDQSHDSEKLLHLYWNRAELKKEFAGLRKEQFRLRDLVKQQEGATARLQQKLEHLENLLIDPEWASNAVTFYQLRGLALRCERKLARFAEQLKQQREQKQHNQLLVSWNDERMRERRIIERKLAGVRETVTELGAALKAEKAKLVRMKGFLKVFRRRTVTAILEKTSNQIAELQQQELELLDKLQQLKDRRPPENHGLDIATKRSINFMIISYAQQLFLHFGDSDFAALAKEANDKSVGGIKYGNDTDCQHLLRRIQKHVAIMDRSNDVAAVLQKRSQLIGEKAVFRSDDDAVPVATSVAAVFSFGSDASITESKANILGENYWGIAKYLSR</sequence>
<accession>A0A193LG87</accession>
<dbReference type="AlphaFoldDB" id="A0A193LG87"/>
<proteinExistence type="predicted"/>
<feature type="coiled-coil region" evidence="1">
    <location>
        <begin position="165"/>
        <end position="199"/>
    </location>
</feature>